<proteinExistence type="predicted"/>
<organism evidence="2">
    <name type="scientific">Caldimicrobium thiodismutans</name>
    <dbReference type="NCBI Taxonomy" id="1653476"/>
    <lineage>
        <taxon>Bacteria</taxon>
        <taxon>Pseudomonadati</taxon>
        <taxon>Thermodesulfobacteriota</taxon>
        <taxon>Thermodesulfobacteria</taxon>
        <taxon>Thermodesulfobacteriales</taxon>
        <taxon>Thermodesulfobacteriaceae</taxon>
        <taxon>Caldimicrobium</taxon>
    </lineage>
</organism>
<sequence>MQKAEGIDDRDIEGEEEKIIKDSLSNKDKKLELFIWPDKSKDIPDTKGLKLVILKDFSDEKCKELLENCGDRPRVYRNTLIFLCPSPEEKISFYKFIKDKLAWQLIEKDKSLSLTDEQKREVKNKVRKFEEDIKSQIRTLYRLIVLPSKEGLKKIDLGLPTYGRECLLDEEVYNRLKGKEIFEKLDPLAIKEKYLKNDYVNIKSILESFYTTPGEIRILNEEVFKDAIKEGVRQGLFGLGRLEKEKPLCNYFKEECFPEIVDEEVIIKAELCKREVSDKTEIVEKTTPSPSVNRKRVIEENGQVYQLKEVYSGLHLKFPVPFGKLSDVAGIIRYINSKFSKVNIVIEISANEGEIKKDECEDKIIEALKQAGIKEDNINFHLTGENEAN</sequence>
<accession>A0A832GM51</accession>
<feature type="coiled-coil region" evidence="1">
    <location>
        <begin position="112"/>
        <end position="139"/>
    </location>
</feature>
<reference evidence="2" key="1">
    <citation type="journal article" date="2020" name="mSystems">
        <title>Genome- and Community-Level Interaction Insights into Carbon Utilization and Element Cycling Functions of Hydrothermarchaeota in Hydrothermal Sediment.</title>
        <authorList>
            <person name="Zhou Z."/>
            <person name="Liu Y."/>
            <person name="Xu W."/>
            <person name="Pan J."/>
            <person name="Luo Z.H."/>
            <person name="Li M."/>
        </authorList>
    </citation>
    <scope>NUCLEOTIDE SEQUENCE [LARGE SCALE GENOMIC DNA]</scope>
    <source>
        <strain evidence="2">SpSt-605</strain>
    </source>
</reference>
<keyword evidence="1" id="KW-0175">Coiled coil</keyword>
<dbReference type="EMBL" id="DSZU01000009">
    <property type="protein sequence ID" value="HGV54536.1"/>
    <property type="molecule type" value="Genomic_DNA"/>
</dbReference>
<dbReference type="AlphaFoldDB" id="A0A832GM51"/>
<evidence type="ECO:0000256" key="1">
    <source>
        <dbReference type="SAM" id="Coils"/>
    </source>
</evidence>
<gene>
    <name evidence="2" type="ORF">ENT73_00415</name>
</gene>
<protein>
    <submittedName>
        <fullName evidence="2">Uncharacterized protein</fullName>
    </submittedName>
</protein>
<evidence type="ECO:0000313" key="2">
    <source>
        <dbReference type="EMBL" id="HGV54536.1"/>
    </source>
</evidence>
<comment type="caution">
    <text evidence="2">The sequence shown here is derived from an EMBL/GenBank/DDBJ whole genome shotgun (WGS) entry which is preliminary data.</text>
</comment>
<name>A0A832GM51_9BACT</name>